<sequence length="74" mass="8000">MDEGHQAGFSKDTLKRTKTRGRVRSEKADFGGSWVWRISPIRHQESEESSTGDTAPIATLLALFAAGRPSAAVA</sequence>
<evidence type="ECO:0000313" key="2">
    <source>
        <dbReference type="EMBL" id="CCH29430.1"/>
    </source>
</evidence>
<dbReference type="AlphaFoldDB" id="K0JQ61"/>
<reference evidence="2 3" key="1">
    <citation type="journal article" date="2012" name="BMC Genomics">
        <title>Complete genome sequence of Saccharothrix espanaensis DSM 44229T and comparison to the other completely sequenced Pseudonocardiaceae.</title>
        <authorList>
            <person name="Strobel T."/>
            <person name="Al-Dilaimi A."/>
            <person name="Blom J."/>
            <person name="Gessner A."/>
            <person name="Kalinowski J."/>
            <person name="Luzhetska M."/>
            <person name="Puhler A."/>
            <person name="Szczepanowski R."/>
            <person name="Bechthold A."/>
            <person name="Ruckert C."/>
        </authorList>
    </citation>
    <scope>NUCLEOTIDE SEQUENCE [LARGE SCALE GENOMIC DNA]</scope>
    <source>
        <strain evidence="3">ATCC 51144 / DSM 44229 / JCM 9112 / NBRC 15066 / NRRL 15764</strain>
    </source>
</reference>
<evidence type="ECO:0000256" key="1">
    <source>
        <dbReference type="SAM" id="MobiDB-lite"/>
    </source>
</evidence>
<feature type="region of interest" description="Disordered" evidence="1">
    <location>
        <begin position="1"/>
        <end position="25"/>
    </location>
</feature>
<organism evidence="2 3">
    <name type="scientific">Saccharothrix espanaensis (strain ATCC 51144 / DSM 44229 / JCM 9112 / NBRC 15066 / NRRL 15764)</name>
    <dbReference type="NCBI Taxonomy" id="1179773"/>
    <lineage>
        <taxon>Bacteria</taxon>
        <taxon>Bacillati</taxon>
        <taxon>Actinomycetota</taxon>
        <taxon>Actinomycetes</taxon>
        <taxon>Pseudonocardiales</taxon>
        <taxon>Pseudonocardiaceae</taxon>
        <taxon>Saccharothrix</taxon>
    </lineage>
</organism>
<dbReference type="HOGENOM" id="CLU_2685619_0_0_11"/>
<dbReference type="EMBL" id="HE804045">
    <property type="protein sequence ID" value="CCH29430.1"/>
    <property type="molecule type" value="Genomic_DNA"/>
</dbReference>
<accession>K0JQ61</accession>
<dbReference type="STRING" id="1179773.BN6_21080"/>
<evidence type="ECO:0000313" key="3">
    <source>
        <dbReference type="Proteomes" id="UP000006281"/>
    </source>
</evidence>
<proteinExistence type="predicted"/>
<name>K0JQ61_SACES</name>
<protein>
    <submittedName>
        <fullName evidence="2">Uncharacterized protein</fullName>
    </submittedName>
</protein>
<gene>
    <name evidence="2" type="ordered locus">BN6_21080</name>
</gene>
<dbReference type="Proteomes" id="UP000006281">
    <property type="component" value="Chromosome"/>
</dbReference>
<dbReference type="KEGG" id="sesp:BN6_21080"/>
<keyword evidence="3" id="KW-1185">Reference proteome</keyword>